<dbReference type="GO" id="GO:0005886">
    <property type="term" value="C:plasma membrane"/>
    <property type="evidence" value="ECO:0007669"/>
    <property type="project" value="UniProtKB-SubCell"/>
</dbReference>
<evidence type="ECO:0000256" key="4">
    <source>
        <dbReference type="ARBA" id="ARBA00022989"/>
    </source>
</evidence>
<gene>
    <name evidence="7" type="ORF">C7B47_08395</name>
</gene>
<dbReference type="PANTHER" id="PTHR43124">
    <property type="entry name" value="PURINE EFFLUX PUMP PBUE"/>
    <property type="match status" value="1"/>
</dbReference>
<feature type="transmembrane region" description="Helical" evidence="6">
    <location>
        <begin position="41"/>
        <end position="66"/>
    </location>
</feature>
<evidence type="ECO:0000256" key="6">
    <source>
        <dbReference type="SAM" id="Phobius"/>
    </source>
</evidence>
<dbReference type="GO" id="GO:0022857">
    <property type="term" value="F:transmembrane transporter activity"/>
    <property type="evidence" value="ECO:0007669"/>
    <property type="project" value="InterPro"/>
</dbReference>
<dbReference type="Proteomes" id="UP000242705">
    <property type="component" value="Unassembled WGS sequence"/>
</dbReference>
<evidence type="ECO:0000256" key="1">
    <source>
        <dbReference type="ARBA" id="ARBA00004651"/>
    </source>
</evidence>
<reference evidence="7 8" key="1">
    <citation type="journal article" date="2014" name="BMC Genomics">
        <title>Comparison of environmental and isolate Sulfobacillus genomes reveals diverse carbon, sulfur, nitrogen, and hydrogen metabolisms.</title>
        <authorList>
            <person name="Justice N.B."/>
            <person name="Norman A."/>
            <person name="Brown C.T."/>
            <person name="Singh A."/>
            <person name="Thomas B.C."/>
            <person name="Banfield J.F."/>
        </authorList>
    </citation>
    <scope>NUCLEOTIDE SEQUENCE [LARGE SCALE GENOMIC DNA]</scope>
    <source>
        <strain evidence="7">AMDSBA5</strain>
    </source>
</reference>
<dbReference type="PANTHER" id="PTHR43124:SF3">
    <property type="entry name" value="CHLORAMPHENICOL EFFLUX PUMP RV0191"/>
    <property type="match status" value="1"/>
</dbReference>
<feature type="transmembrane region" description="Helical" evidence="6">
    <location>
        <begin position="73"/>
        <end position="91"/>
    </location>
</feature>
<dbReference type="InterPro" id="IPR050189">
    <property type="entry name" value="MFS_Efflux_Transporters"/>
</dbReference>
<feature type="transmembrane region" description="Helical" evidence="6">
    <location>
        <begin position="228"/>
        <end position="253"/>
    </location>
</feature>
<dbReference type="EMBL" id="PXYX01000013">
    <property type="protein sequence ID" value="PSR27362.1"/>
    <property type="molecule type" value="Genomic_DNA"/>
</dbReference>
<protein>
    <submittedName>
        <fullName evidence="7">MFS transporter</fullName>
    </submittedName>
</protein>
<keyword evidence="3 6" id="KW-0812">Transmembrane</keyword>
<feature type="transmembrane region" description="Helical" evidence="6">
    <location>
        <begin position="131"/>
        <end position="152"/>
    </location>
</feature>
<feature type="transmembrane region" description="Helical" evidence="6">
    <location>
        <begin position="7"/>
        <end position="29"/>
    </location>
</feature>
<name>A0A2T2WYQ8_SULTH</name>
<feature type="transmembrane region" description="Helical" evidence="6">
    <location>
        <begin position="355"/>
        <end position="374"/>
    </location>
</feature>
<keyword evidence="2" id="KW-1003">Cell membrane</keyword>
<feature type="transmembrane region" description="Helical" evidence="6">
    <location>
        <begin position="97"/>
        <end position="119"/>
    </location>
</feature>
<dbReference type="SUPFAM" id="SSF103473">
    <property type="entry name" value="MFS general substrate transporter"/>
    <property type="match status" value="1"/>
</dbReference>
<comment type="subcellular location">
    <subcellularLocation>
        <location evidence="1">Cell membrane</location>
        <topology evidence="1">Multi-pass membrane protein</topology>
    </subcellularLocation>
</comment>
<dbReference type="InterPro" id="IPR011701">
    <property type="entry name" value="MFS"/>
</dbReference>
<keyword evidence="5 6" id="KW-0472">Membrane</keyword>
<evidence type="ECO:0000313" key="8">
    <source>
        <dbReference type="Proteomes" id="UP000242705"/>
    </source>
</evidence>
<evidence type="ECO:0000256" key="5">
    <source>
        <dbReference type="ARBA" id="ARBA00023136"/>
    </source>
</evidence>
<comment type="caution">
    <text evidence="7">The sequence shown here is derived from an EMBL/GenBank/DDBJ whole genome shotgun (WGS) entry which is preliminary data.</text>
</comment>
<evidence type="ECO:0000313" key="7">
    <source>
        <dbReference type="EMBL" id="PSR27362.1"/>
    </source>
</evidence>
<evidence type="ECO:0000256" key="3">
    <source>
        <dbReference type="ARBA" id="ARBA00022692"/>
    </source>
</evidence>
<feature type="transmembrane region" description="Helical" evidence="6">
    <location>
        <begin position="197"/>
        <end position="222"/>
    </location>
</feature>
<accession>A0A2T2WYQ8</accession>
<dbReference type="Pfam" id="PF07690">
    <property type="entry name" value="MFS_1"/>
    <property type="match status" value="1"/>
</dbReference>
<dbReference type="InterPro" id="IPR036259">
    <property type="entry name" value="MFS_trans_sf"/>
</dbReference>
<feature type="transmembrane region" description="Helical" evidence="6">
    <location>
        <begin position="291"/>
        <end position="311"/>
    </location>
</feature>
<keyword evidence="4 6" id="KW-1133">Transmembrane helix</keyword>
<feature type="transmembrane region" description="Helical" evidence="6">
    <location>
        <begin position="265"/>
        <end position="285"/>
    </location>
</feature>
<dbReference type="AlphaFoldDB" id="A0A2T2WYQ8"/>
<organism evidence="7 8">
    <name type="scientific">Sulfobacillus thermosulfidooxidans</name>
    <dbReference type="NCBI Taxonomy" id="28034"/>
    <lineage>
        <taxon>Bacteria</taxon>
        <taxon>Bacillati</taxon>
        <taxon>Bacillota</taxon>
        <taxon>Clostridia</taxon>
        <taxon>Eubacteriales</taxon>
        <taxon>Clostridiales Family XVII. Incertae Sedis</taxon>
        <taxon>Sulfobacillus</taxon>
    </lineage>
</organism>
<dbReference type="Gene3D" id="1.20.1250.20">
    <property type="entry name" value="MFS general substrate transporter like domains"/>
    <property type="match status" value="1"/>
</dbReference>
<feature type="transmembrane region" description="Helical" evidence="6">
    <location>
        <begin position="158"/>
        <end position="176"/>
    </location>
</feature>
<evidence type="ECO:0000256" key="2">
    <source>
        <dbReference type="ARBA" id="ARBA00022475"/>
    </source>
</evidence>
<sequence>MSQHPRLLWPYATFAFAVGLGWFVLAPLVPDIINQFHVSLSSVLLLISLYGYTMIIGSLPAGFWIAKKGPQPVLRWAIILTVVGLFLRAMASAYPFLLIGQIIAALAYPFLIAPIGSILRLSGILRTKMATGLVIGCLFLGMAASSILGPHLSLRTDFWLTAVVSLIVGIWLWMSSRVIAPEAPLTLGRIRIVVSRWWLIGFVISSISVMYGSISTTALSHWHVPNALVLGGVLSSLTFLGSAFGAIGFGWLAEQKNNSTGLQRLLAILSFGFLLACALELTGLLTPEASALDLAFLGFGIVGNGWYTLALERAARQAQNAGSAGLATAGYSMASNIGVAVIPVVLGPLVTQRPLWWLGLVVLMALIAMVVPFVTKQDDPSLMAHRTA</sequence>
<feature type="transmembrane region" description="Helical" evidence="6">
    <location>
        <begin position="323"/>
        <end position="349"/>
    </location>
</feature>
<proteinExistence type="predicted"/>